<dbReference type="InterPro" id="IPR000182">
    <property type="entry name" value="GNAT_dom"/>
</dbReference>
<dbReference type="InterPro" id="IPR016181">
    <property type="entry name" value="Acyl_CoA_acyltransferase"/>
</dbReference>
<dbReference type="EMBL" id="BAABFN010000001">
    <property type="protein sequence ID" value="GAA4305036.1"/>
    <property type="molecule type" value="Genomic_DNA"/>
</dbReference>
<keyword evidence="3" id="KW-1185">Reference proteome</keyword>
<dbReference type="RefSeq" id="WP_344976368.1">
    <property type="nucleotide sequence ID" value="NZ_BAABFN010000001.1"/>
</dbReference>
<comment type="caution">
    <text evidence="2">The sequence shown here is derived from an EMBL/GenBank/DDBJ whole genome shotgun (WGS) entry which is preliminary data.</text>
</comment>
<sequence>MRTDNKFYFPVLENDRVRLRPLETADVEALLPVALQPSLWKMGLQDISGEAQLREYIEEAVRQRTEGEAVPILIFDKQAGATAGSTRLMSISLPHKRLEIGATWIGESFQGTGLNKHMKLLMLEYAFETMGMNRVELKTDMLNEKSRRAILSLGAREEGVFRRHMITAGGRLRDSVYYSIIREEWPEVKEKLLQRITMYPNKILTDETLAKR</sequence>
<accession>A0ABP8FJS1</accession>
<dbReference type="Gene3D" id="3.40.630.30">
    <property type="match status" value="1"/>
</dbReference>
<evidence type="ECO:0000259" key="1">
    <source>
        <dbReference type="PROSITE" id="PS51186"/>
    </source>
</evidence>
<gene>
    <name evidence="2" type="ORF">GCM10023143_10030</name>
</gene>
<evidence type="ECO:0000313" key="3">
    <source>
        <dbReference type="Proteomes" id="UP001501207"/>
    </source>
</evidence>
<dbReference type="PANTHER" id="PTHR43610:SF1">
    <property type="entry name" value="N-ACETYLTRANSFERASE DOMAIN-CONTAINING PROTEIN"/>
    <property type="match status" value="1"/>
</dbReference>
<dbReference type="Proteomes" id="UP001501207">
    <property type="component" value="Unassembled WGS sequence"/>
</dbReference>
<dbReference type="PROSITE" id="PS51186">
    <property type="entry name" value="GNAT"/>
    <property type="match status" value="1"/>
</dbReference>
<evidence type="ECO:0000313" key="2">
    <source>
        <dbReference type="EMBL" id="GAA4305036.1"/>
    </source>
</evidence>
<name>A0ABP8FJS1_9BACT</name>
<feature type="domain" description="N-acetyltransferase" evidence="1">
    <location>
        <begin position="17"/>
        <end position="183"/>
    </location>
</feature>
<dbReference type="PANTHER" id="PTHR43610">
    <property type="entry name" value="BLL6696 PROTEIN"/>
    <property type="match status" value="1"/>
</dbReference>
<proteinExistence type="predicted"/>
<dbReference type="SUPFAM" id="SSF55729">
    <property type="entry name" value="Acyl-CoA N-acyltransferases (Nat)"/>
    <property type="match status" value="1"/>
</dbReference>
<dbReference type="Pfam" id="PF13302">
    <property type="entry name" value="Acetyltransf_3"/>
    <property type="match status" value="1"/>
</dbReference>
<organism evidence="2 3">
    <name type="scientific">Compostibacter hankyongensis</name>
    <dbReference type="NCBI Taxonomy" id="1007089"/>
    <lineage>
        <taxon>Bacteria</taxon>
        <taxon>Pseudomonadati</taxon>
        <taxon>Bacteroidota</taxon>
        <taxon>Chitinophagia</taxon>
        <taxon>Chitinophagales</taxon>
        <taxon>Chitinophagaceae</taxon>
        <taxon>Compostibacter</taxon>
    </lineage>
</organism>
<reference evidence="3" key="1">
    <citation type="journal article" date="2019" name="Int. J. Syst. Evol. Microbiol.">
        <title>The Global Catalogue of Microorganisms (GCM) 10K type strain sequencing project: providing services to taxonomists for standard genome sequencing and annotation.</title>
        <authorList>
            <consortium name="The Broad Institute Genomics Platform"/>
            <consortium name="The Broad Institute Genome Sequencing Center for Infectious Disease"/>
            <person name="Wu L."/>
            <person name="Ma J."/>
        </authorList>
    </citation>
    <scope>NUCLEOTIDE SEQUENCE [LARGE SCALE GENOMIC DNA]</scope>
    <source>
        <strain evidence="3">JCM 17664</strain>
    </source>
</reference>
<protein>
    <submittedName>
        <fullName evidence="2">GNAT family protein</fullName>
    </submittedName>
</protein>